<keyword evidence="2" id="KW-0677">Repeat</keyword>
<dbReference type="PANTHER" id="PTHR19879:SF9">
    <property type="entry name" value="TRANSCRIPTION INITIATION FACTOR TFIID SUBUNIT 5"/>
    <property type="match status" value="1"/>
</dbReference>
<dbReference type="Gene3D" id="2.130.10.10">
    <property type="entry name" value="YVTN repeat-like/Quinoprotein amine dehydrogenase"/>
    <property type="match status" value="3"/>
</dbReference>
<feature type="repeat" description="WD" evidence="3">
    <location>
        <begin position="1335"/>
        <end position="1369"/>
    </location>
</feature>
<evidence type="ECO:0000256" key="2">
    <source>
        <dbReference type="ARBA" id="ARBA00022737"/>
    </source>
</evidence>
<proteinExistence type="predicted"/>
<dbReference type="Gene3D" id="3.40.50.300">
    <property type="entry name" value="P-loop containing nucleotide triphosphate hydrolases"/>
    <property type="match status" value="1"/>
</dbReference>
<dbReference type="Proteomes" id="UP000675781">
    <property type="component" value="Unassembled WGS sequence"/>
</dbReference>
<dbReference type="Pfam" id="PF00400">
    <property type="entry name" value="WD40"/>
    <property type="match status" value="3"/>
</dbReference>
<dbReference type="PRINTS" id="PR00320">
    <property type="entry name" value="GPROTEINBRPT"/>
</dbReference>
<feature type="repeat" description="WD" evidence="3">
    <location>
        <begin position="1009"/>
        <end position="1052"/>
    </location>
</feature>
<evidence type="ECO:0000256" key="3">
    <source>
        <dbReference type="PROSITE-ProRule" id="PRU00221"/>
    </source>
</evidence>
<evidence type="ECO:0000256" key="1">
    <source>
        <dbReference type="ARBA" id="ARBA00022574"/>
    </source>
</evidence>
<dbReference type="PANTHER" id="PTHR19879">
    <property type="entry name" value="TRANSCRIPTION INITIATION FACTOR TFIID"/>
    <property type="match status" value="1"/>
</dbReference>
<dbReference type="SMART" id="SM00320">
    <property type="entry name" value="WD40"/>
    <property type="match status" value="6"/>
</dbReference>
<dbReference type="SUPFAM" id="SSF52540">
    <property type="entry name" value="P-loop containing nucleoside triphosphate hydrolases"/>
    <property type="match status" value="1"/>
</dbReference>
<dbReference type="SUPFAM" id="SSF50978">
    <property type="entry name" value="WD40 repeat-like"/>
    <property type="match status" value="1"/>
</dbReference>
<dbReference type="InterPro" id="IPR020472">
    <property type="entry name" value="WD40_PAC1"/>
</dbReference>
<dbReference type="EMBL" id="JAGSOG010000018">
    <property type="protein sequence ID" value="MBR7832866.1"/>
    <property type="molecule type" value="Genomic_DNA"/>
</dbReference>
<gene>
    <name evidence="4" type="ORF">KDL01_06310</name>
</gene>
<evidence type="ECO:0008006" key="6">
    <source>
        <dbReference type="Google" id="ProtNLM"/>
    </source>
</evidence>
<dbReference type="InterPro" id="IPR015943">
    <property type="entry name" value="WD40/YVTN_repeat-like_dom_sf"/>
</dbReference>
<reference evidence="4" key="1">
    <citation type="submission" date="2021-04" db="EMBL/GenBank/DDBJ databases">
        <title>Genome based classification of Actinospica acidithermotolerans sp. nov., an actinobacterium isolated from an Indonesian hot spring.</title>
        <authorList>
            <person name="Kusuma A.B."/>
            <person name="Putra K.E."/>
            <person name="Nafisah S."/>
            <person name="Loh J."/>
            <person name="Nouioui I."/>
            <person name="Goodfellow M."/>
        </authorList>
    </citation>
    <scope>NUCLEOTIDE SEQUENCE</scope>
    <source>
        <strain evidence="4">CSCA 57</strain>
    </source>
</reference>
<dbReference type="RefSeq" id="WP_212527390.1">
    <property type="nucleotide sequence ID" value="NZ_JAGSOG010000018.1"/>
</dbReference>
<keyword evidence="5" id="KW-1185">Reference proteome</keyword>
<sequence length="1424" mass="151272">MPDSPPPAGPGELVCVVLDDVPGFDPLEKAAERVAAAIPRLDRLGFATQGTDLRGGGRSADVLGRLEAWTPRPGRPLLLYWTGHGVLHREQLLLVCRDSPREPGAETAAVVRADMLGALLAAKRVEQIIVFVDTYREGGGIDELIRGYREKRESLPTAVAKQMSLAVLGTAQRDEQAAQGAFADALIRFVDGPHTGSAELERSRRLTVDQFSEALQQILDDTTERRQTLERLSSGVGEPTLDNPYYKPHLPDFPTQLRAGRRPIIDRELSEHFMLKFRGIEVLGDRGWYFSGRRRTLEEITAWLGRPQHGLFVLTGPPGCGKSAVLGRLAVLSDPRSRRLAEEAGALARPTGAGRGPLDVGLHIRGLTLAECVAGIAAGLGVMAEDARELCQAVAARSSALQRQLVVMVDALDEAKPADRLAIAADLLRPLAEIGHAKVLVGVRAEAQPDGSGAASAVAVLEPGADRVWRLERDDPDGESDIAAYIRYRLMDHADSPYARLRRTDAAQQAGLVLARRADGIFLLARAFCQVLEHQPEIPDLATADSQELFSQDVNRVFAADLARFGSEEALVRDVLVPLAWAEGKGLPAPLWAALIGTMRADGPALPAEGMRALIEKASAYLIESSEDEQPVYRLYAEQFARFLRSGTDAVAAQSAMTETLLASFQENGVRVWERANPYVRRHLAAHAAAAGMLRTLVADPHFLGYADPDGLRAVIGEVDPQHEDFARLFGRVAHRMRALTTRDRLALLQESASRDEPELLPRLNLTGLVWRGLGSTSVPTPFHRVLGGSGLVPSLVGFLRADERPLVASYDGATVNVWDPANGERLQTLGRIHATGGVAAFGTVRTHEDLGAAGSRVAPVLAYVLGAQIMFVDVLTGASARPPLRVGEGVSVLGFARIGEREVLAVAQAEKVLILAWRDGARIRTLETGRVGALAWSARGAEAYLATADQSGVTLWDPASGEPRHRVGAAHEISALTIAVAADGPVLAFDGPRSGIGLWHAARGESELAGHTEQVSSLTLLALGSALLLASGAADGTTRLWDPVSGSSLVLQERAEAVTAVSLAAIDERPVLATAAAKDRDVRLWDPAPEPVGSALGHSSLRTPAKTARTVAFNDNRDEPSVVVGTESGTLELCRLDGRRLLAWELPGRVASAAAHGASAAAGLVGGRIAVCHRGSQNTRVFDAHRGVVDALVFLPNGVLASGGADGTVKFWAPGTLEPAGRPLRPEETGGSGGSGITALACAETTAGVLLACTSATATSVYTVPGRERLCEVPRTRGTRPTACAIAEIAVPGPSDQGAVIPAAQGVSTVLAVGDEAGGLRLFDAATGTLLRRLVGHTERVHHVALGRLGGRDVLASAARDGTVRLWDPVDGACLDVWTERAQWLRAATFRFHRDRLLRGLVLGSAAHFAQAERAPDGLRSPE</sequence>
<accession>A0A941EKI7</accession>
<evidence type="ECO:0000313" key="4">
    <source>
        <dbReference type="EMBL" id="MBR7832866.1"/>
    </source>
</evidence>
<dbReference type="InterPro" id="IPR001680">
    <property type="entry name" value="WD40_rpt"/>
</dbReference>
<dbReference type="InterPro" id="IPR027417">
    <property type="entry name" value="P-loop_NTPase"/>
</dbReference>
<dbReference type="PROSITE" id="PS50082">
    <property type="entry name" value="WD_REPEATS_2"/>
    <property type="match status" value="3"/>
</dbReference>
<keyword evidence="1 3" id="KW-0853">WD repeat</keyword>
<comment type="caution">
    <text evidence="4">The sequence shown here is derived from an EMBL/GenBank/DDBJ whole genome shotgun (WGS) entry which is preliminary data.</text>
</comment>
<dbReference type="SUPFAM" id="SSF50998">
    <property type="entry name" value="Quinoprotein alcohol dehydrogenase-like"/>
    <property type="match status" value="1"/>
</dbReference>
<organism evidence="4 5">
    <name type="scientific">Actinospica durhamensis</name>
    <dbReference type="NCBI Taxonomy" id="1508375"/>
    <lineage>
        <taxon>Bacteria</taxon>
        <taxon>Bacillati</taxon>
        <taxon>Actinomycetota</taxon>
        <taxon>Actinomycetes</taxon>
        <taxon>Catenulisporales</taxon>
        <taxon>Actinospicaceae</taxon>
        <taxon>Actinospica</taxon>
    </lineage>
</organism>
<dbReference type="PROSITE" id="PS50294">
    <property type="entry name" value="WD_REPEATS_REGION"/>
    <property type="match status" value="3"/>
</dbReference>
<dbReference type="InterPro" id="IPR036322">
    <property type="entry name" value="WD40_repeat_dom_sf"/>
</dbReference>
<name>A0A941EKI7_9ACTN</name>
<dbReference type="InterPro" id="IPR011047">
    <property type="entry name" value="Quinoprotein_ADH-like_sf"/>
</dbReference>
<protein>
    <recommendedName>
        <fullName evidence="6">WD40 repeat protein</fullName>
    </recommendedName>
</protein>
<feature type="repeat" description="WD" evidence="3">
    <location>
        <begin position="1183"/>
        <end position="1213"/>
    </location>
</feature>
<evidence type="ECO:0000313" key="5">
    <source>
        <dbReference type="Proteomes" id="UP000675781"/>
    </source>
</evidence>